<sequence length="363" mass="40615">MGITLDLRSAQPDAIHVGRSPLAELMSILHILAEPDHHPEARGWTRRLHSVLDTALANEMSTLSPLWARLRCRLLFPLKPPLDQSLDTELSLLEKLPQEEFVALCAAGILGFHEAVPAPGTLLGDRGAARDFVAQCERRAFRRGALAHELVTAPDELRTRLVDFLYGCHGAFFESLWEAVYERTQPSVVRLRAELRQREPTEVLAQLSPTAVVSKDMARVRFDKLMIAEIRIGPRPLFLIPSVHGWPHLTVKDEAGYPVIVQFAALGDRASEQISLRQLHERLTALASPSRMELCRHLLGEPITTSELARRLGMAESQVSRSLRQLRDAGLIESVRDGKYVYHRLATGTLLRLGQDVLATIMR</sequence>
<evidence type="ECO:0000313" key="1">
    <source>
        <dbReference type="EMBL" id="WSC02026.1"/>
    </source>
</evidence>
<proteinExistence type="predicted"/>
<protein>
    <submittedName>
        <fullName evidence="1">DUF5937 family protein</fullName>
    </submittedName>
</protein>
<keyword evidence="2" id="KW-1185">Reference proteome</keyword>
<accession>A0ACD4ZUP5</accession>
<name>A0ACD4ZUP5_9ACTN</name>
<reference evidence="1" key="1">
    <citation type="submission" date="2022-10" db="EMBL/GenBank/DDBJ databases">
        <title>The complete genomes of actinobacterial strains from the NBC collection.</title>
        <authorList>
            <person name="Joergensen T.S."/>
            <person name="Alvarez Arevalo M."/>
            <person name="Sterndorff E.B."/>
            <person name="Faurdal D."/>
            <person name="Vuksanovic O."/>
            <person name="Mourched A.-S."/>
            <person name="Charusanti P."/>
            <person name="Shaw S."/>
            <person name="Blin K."/>
            <person name="Weber T."/>
        </authorList>
    </citation>
    <scope>NUCLEOTIDE SEQUENCE</scope>
    <source>
        <strain evidence="1">NBC 01771</strain>
    </source>
</reference>
<dbReference type="EMBL" id="CP109109">
    <property type="protein sequence ID" value="WSC02026.1"/>
    <property type="molecule type" value="Genomic_DNA"/>
</dbReference>
<evidence type="ECO:0000313" key="2">
    <source>
        <dbReference type="Proteomes" id="UP001348369"/>
    </source>
</evidence>
<gene>
    <name evidence="1" type="ORF">OG835_36855</name>
</gene>
<dbReference type="Proteomes" id="UP001348369">
    <property type="component" value="Chromosome"/>
</dbReference>
<organism evidence="1 2">
    <name type="scientific">Streptomyces scopuliridis</name>
    <dbReference type="NCBI Taxonomy" id="452529"/>
    <lineage>
        <taxon>Bacteria</taxon>
        <taxon>Bacillati</taxon>
        <taxon>Actinomycetota</taxon>
        <taxon>Actinomycetes</taxon>
        <taxon>Kitasatosporales</taxon>
        <taxon>Streptomycetaceae</taxon>
        <taxon>Streptomyces</taxon>
    </lineage>
</organism>